<comment type="function">
    <text evidence="4">Component of the proteasome, a multicatalytic proteinase complex which is characterized by its ability to cleave peptides with Arg, Phe, Tyr, Leu, and Glu adjacent to the leaving group at neutral or slightly basic pH. The proteasome has an ATP-dependent proteolytic activity.</text>
</comment>
<dbReference type="PROSITE" id="PS00854">
    <property type="entry name" value="PROTEASOME_BETA_1"/>
    <property type="match status" value="1"/>
</dbReference>
<gene>
    <name evidence="5" type="ORF">A3770_01p08860</name>
</gene>
<dbReference type="STRING" id="1764295.A0A5B8MCT8"/>
<dbReference type="InterPro" id="IPR023333">
    <property type="entry name" value="Proteasome_suB-type"/>
</dbReference>
<sequence>MSISTYNGAAIIAMSGKDCVAIGCDLRLGIQNQTLATDFKKVYKIHDRLYLGLAGLATDALTLNQRFQFKHNMYKLREERNMNPATFAHMVSKTLYEKRFGPYFVEPVIAGIDDDGTPYITGMDSLGAMETSKDFMVAGTAPNSLWGVCESFYRPNLGPEELFETISQCLLSGVDRDALSGWGAVVYVIAKDKSFVKTLKGRMD</sequence>
<dbReference type="InterPro" id="IPR016050">
    <property type="entry name" value="Proteasome_bsu_CS"/>
</dbReference>
<reference evidence="5 6" key="1">
    <citation type="submission" date="2018-07" db="EMBL/GenBank/DDBJ databases">
        <title>The complete nuclear genome of the prasinophyte Chloropicon primus (CCMP1205).</title>
        <authorList>
            <person name="Pombert J.-F."/>
            <person name="Otis C."/>
            <person name="Turmel M."/>
            <person name="Lemieux C."/>
        </authorList>
    </citation>
    <scope>NUCLEOTIDE SEQUENCE [LARGE SCALE GENOMIC DNA]</scope>
    <source>
        <strain evidence="5 6">CCMP1205</strain>
    </source>
</reference>
<dbReference type="PANTHER" id="PTHR32194">
    <property type="entry name" value="METALLOPROTEASE TLDD"/>
    <property type="match status" value="1"/>
</dbReference>
<dbReference type="InterPro" id="IPR029055">
    <property type="entry name" value="Ntn_hydrolases_N"/>
</dbReference>
<protein>
    <recommendedName>
        <fullName evidence="4">Proteasome subunit beta</fullName>
    </recommendedName>
</protein>
<proteinExistence type="inferred from homology"/>
<dbReference type="OrthoDB" id="204949at2759"/>
<evidence type="ECO:0000256" key="1">
    <source>
        <dbReference type="ARBA" id="ARBA00022490"/>
    </source>
</evidence>
<dbReference type="CDD" id="cd03759">
    <property type="entry name" value="proteasome_beta_type_3"/>
    <property type="match status" value="1"/>
</dbReference>
<keyword evidence="2 4" id="KW-0647">Proteasome</keyword>
<dbReference type="GO" id="GO:0019774">
    <property type="term" value="C:proteasome core complex, beta-subunit complex"/>
    <property type="evidence" value="ECO:0007669"/>
    <property type="project" value="InterPro"/>
</dbReference>
<dbReference type="EMBL" id="CP031034">
    <property type="protein sequence ID" value="QDZ18368.1"/>
    <property type="molecule type" value="Genomic_DNA"/>
</dbReference>
<dbReference type="SUPFAM" id="SSF56235">
    <property type="entry name" value="N-terminal nucleophile aminohydrolases (Ntn hydrolases)"/>
    <property type="match status" value="1"/>
</dbReference>
<name>A0A5B8MCT8_9CHLO</name>
<evidence type="ECO:0000256" key="2">
    <source>
        <dbReference type="ARBA" id="ARBA00022942"/>
    </source>
</evidence>
<evidence type="ECO:0000256" key="4">
    <source>
        <dbReference type="RuleBase" id="RU004203"/>
    </source>
</evidence>
<keyword evidence="6" id="KW-1185">Reference proteome</keyword>
<evidence type="ECO:0000313" key="5">
    <source>
        <dbReference type="EMBL" id="QDZ18368.1"/>
    </source>
</evidence>
<dbReference type="PANTHER" id="PTHR32194:SF10">
    <property type="entry name" value="PROTEASOME SUBUNIT BETA TYPE-3"/>
    <property type="match status" value="1"/>
</dbReference>
<dbReference type="Proteomes" id="UP000316726">
    <property type="component" value="Chromosome 1"/>
</dbReference>
<keyword evidence="3 4" id="KW-0539">Nucleus</keyword>
<dbReference type="GO" id="GO:0005634">
    <property type="term" value="C:nucleus"/>
    <property type="evidence" value="ECO:0007669"/>
    <property type="project" value="UniProtKB-SubCell"/>
</dbReference>
<dbReference type="Gene3D" id="3.60.20.10">
    <property type="entry name" value="Glutamine Phosphoribosylpyrophosphate, subunit 1, domain 1"/>
    <property type="match status" value="1"/>
</dbReference>
<dbReference type="PROSITE" id="PS51476">
    <property type="entry name" value="PROTEASOME_BETA_2"/>
    <property type="match status" value="1"/>
</dbReference>
<keyword evidence="1 4" id="KW-0963">Cytoplasm</keyword>
<dbReference type="GO" id="GO:0005737">
    <property type="term" value="C:cytoplasm"/>
    <property type="evidence" value="ECO:0007669"/>
    <property type="project" value="UniProtKB-SubCell"/>
</dbReference>
<comment type="subcellular location">
    <subcellularLocation>
        <location evidence="4">Cytoplasm</location>
    </subcellularLocation>
    <subcellularLocation>
        <location evidence="4">Nucleus</location>
    </subcellularLocation>
</comment>
<comment type="subunit">
    <text evidence="4">Component of the proteasome complex.</text>
</comment>
<dbReference type="InterPro" id="IPR001353">
    <property type="entry name" value="Proteasome_sua/b"/>
</dbReference>
<organism evidence="5 6">
    <name type="scientific">Chloropicon primus</name>
    <dbReference type="NCBI Taxonomy" id="1764295"/>
    <lineage>
        <taxon>Eukaryota</taxon>
        <taxon>Viridiplantae</taxon>
        <taxon>Chlorophyta</taxon>
        <taxon>Chloropicophyceae</taxon>
        <taxon>Chloropicales</taxon>
        <taxon>Chloropicaceae</taxon>
        <taxon>Chloropicon</taxon>
    </lineage>
</organism>
<accession>A0A5B8MCT8</accession>
<dbReference type="Pfam" id="PF00227">
    <property type="entry name" value="Proteasome"/>
    <property type="match status" value="1"/>
</dbReference>
<dbReference type="AlphaFoldDB" id="A0A5B8MCT8"/>
<evidence type="ECO:0000313" key="6">
    <source>
        <dbReference type="Proteomes" id="UP000316726"/>
    </source>
</evidence>
<dbReference type="FunFam" id="3.60.20.10:FF:000003">
    <property type="entry name" value="Proteasome subunit beta type-3"/>
    <property type="match status" value="1"/>
</dbReference>
<dbReference type="InterPro" id="IPR033811">
    <property type="entry name" value="Proteasome_beta_3"/>
</dbReference>
<evidence type="ECO:0000256" key="3">
    <source>
        <dbReference type="ARBA" id="ARBA00023242"/>
    </source>
</evidence>
<comment type="similarity">
    <text evidence="4">Belongs to the peptidase T1B family.</text>
</comment>
<dbReference type="GO" id="GO:0043161">
    <property type="term" value="P:proteasome-mediated ubiquitin-dependent protein catabolic process"/>
    <property type="evidence" value="ECO:0007669"/>
    <property type="project" value="InterPro"/>
</dbReference>